<dbReference type="FunFam" id="3.30.70.270:FF:000001">
    <property type="entry name" value="Diguanylate cyclase domain protein"/>
    <property type="match status" value="1"/>
</dbReference>
<dbReference type="eggNOG" id="COG3290">
    <property type="taxonomic scope" value="Bacteria"/>
</dbReference>
<evidence type="ECO:0000259" key="4">
    <source>
        <dbReference type="PROSITE" id="PS50887"/>
    </source>
</evidence>
<comment type="catalytic activity">
    <reaction evidence="2">
        <text>2 GTP = 3',3'-c-di-GMP + 2 diphosphate</text>
        <dbReference type="Rhea" id="RHEA:24898"/>
        <dbReference type="ChEBI" id="CHEBI:33019"/>
        <dbReference type="ChEBI" id="CHEBI:37565"/>
        <dbReference type="ChEBI" id="CHEBI:58805"/>
        <dbReference type="EC" id="2.7.7.65"/>
    </reaction>
</comment>
<organism evidence="5 6">
    <name type="scientific">Sphaerochaeta pleomorpha (strain ATCC BAA-1885 / DSM 22778 / Grapes)</name>
    <dbReference type="NCBI Taxonomy" id="158190"/>
    <lineage>
        <taxon>Bacteria</taxon>
        <taxon>Pseudomonadati</taxon>
        <taxon>Spirochaetota</taxon>
        <taxon>Spirochaetia</taxon>
        <taxon>Spirochaetales</taxon>
        <taxon>Sphaerochaetaceae</taxon>
        <taxon>Sphaerochaeta</taxon>
    </lineage>
</organism>
<dbReference type="AlphaFoldDB" id="G8QTQ7"/>
<dbReference type="STRING" id="158190.SpiGrapes_0158"/>
<gene>
    <name evidence="5" type="ordered locus">SpiGrapes_0158</name>
</gene>
<accession>G8QTQ7</accession>
<dbReference type="PROSITE" id="PS50887">
    <property type="entry name" value="GGDEF"/>
    <property type="match status" value="1"/>
</dbReference>
<dbReference type="InterPro" id="IPR043128">
    <property type="entry name" value="Rev_trsase/Diguanyl_cyclase"/>
</dbReference>
<dbReference type="eggNOG" id="COG3706">
    <property type="taxonomic scope" value="Bacteria"/>
</dbReference>
<dbReference type="InterPro" id="IPR050469">
    <property type="entry name" value="Diguanylate_Cyclase"/>
</dbReference>
<dbReference type="PANTHER" id="PTHR45138">
    <property type="entry name" value="REGULATORY COMPONENTS OF SENSORY TRANSDUCTION SYSTEM"/>
    <property type="match status" value="1"/>
</dbReference>
<dbReference type="InterPro" id="IPR029787">
    <property type="entry name" value="Nucleotide_cyclase"/>
</dbReference>
<dbReference type="EMBL" id="CP003155">
    <property type="protein sequence ID" value="AEV28022.1"/>
    <property type="molecule type" value="Genomic_DNA"/>
</dbReference>
<dbReference type="GO" id="GO:0052621">
    <property type="term" value="F:diguanylate cyclase activity"/>
    <property type="evidence" value="ECO:0007669"/>
    <property type="project" value="UniProtKB-EC"/>
</dbReference>
<feature type="transmembrane region" description="Helical" evidence="3">
    <location>
        <begin position="201"/>
        <end position="224"/>
    </location>
</feature>
<evidence type="ECO:0000313" key="5">
    <source>
        <dbReference type="EMBL" id="AEV28022.1"/>
    </source>
</evidence>
<dbReference type="InterPro" id="IPR000160">
    <property type="entry name" value="GGDEF_dom"/>
</dbReference>
<dbReference type="CDD" id="cd01949">
    <property type="entry name" value="GGDEF"/>
    <property type="match status" value="1"/>
</dbReference>
<reference evidence="5 6" key="1">
    <citation type="submission" date="2011-11" db="EMBL/GenBank/DDBJ databases">
        <title>Complete sequence of Spirochaeta sp. grapes.</title>
        <authorList>
            <consortium name="US DOE Joint Genome Institute"/>
            <person name="Lucas S."/>
            <person name="Han J."/>
            <person name="Lapidus A."/>
            <person name="Cheng J.-F."/>
            <person name="Goodwin L."/>
            <person name="Pitluck S."/>
            <person name="Peters L."/>
            <person name="Ovchinnikova G."/>
            <person name="Munk A.C."/>
            <person name="Detter J.C."/>
            <person name="Han C."/>
            <person name="Tapia R."/>
            <person name="Land M."/>
            <person name="Hauser L."/>
            <person name="Kyrpides N."/>
            <person name="Ivanova N."/>
            <person name="Pagani I."/>
            <person name="Ritalahtilisa K."/>
            <person name="Loeffler F."/>
            <person name="Woyke T."/>
        </authorList>
    </citation>
    <scope>NUCLEOTIDE SEQUENCE [LARGE SCALE GENOMIC DNA]</scope>
    <source>
        <strain evidence="6">ATCC BAA-1885 / DSM 22778 / Grapes</strain>
    </source>
</reference>
<dbReference type="Proteomes" id="UP000005632">
    <property type="component" value="Chromosome"/>
</dbReference>
<feature type="domain" description="GGDEF" evidence="4">
    <location>
        <begin position="261"/>
        <end position="393"/>
    </location>
</feature>
<keyword evidence="3" id="KW-0812">Transmembrane</keyword>
<evidence type="ECO:0000313" key="6">
    <source>
        <dbReference type="Proteomes" id="UP000005632"/>
    </source>
</evidence>
<proteinExistence type="predicted"/>
<name>G8QTQ7_SPHPG</name>
<dbReference type="EC" id="2.7.7.65" evidence="1"/>
<keyword evidence="3" id="KW-1133">Transmembrane helix</keyword>
<dbReference type="KEGG" id="sgp:SpiGrapes_0158"/>
<dbReference type="SMART" id="SM00267">
    <property type="entry name" value="GGDEF"/>
    <property type="match status" value="1"/>
</dbReference>
<dbReference type="PANTHER" id="PTHR45138:SF9">
    <property type="entry name" value="DIGUANYLATE CYCLASE DGCM-RELATED"/>
    <property type="match status" value="1"/>
</dbReference>
<sequence length="395" mass="45066">MKMTRFFLSRKRRIWISLFLIISFSLSSFASFLYANYRVSVAKEIQNHASAIAILTAHIIDQDMDSYRKLSETEEYTEGNYDLAYYEAMNQLFRQLKNELGVDYIYTEKRTGNDSIAYLLDGEEPLSENFSPIGAEDYLADFERNAYDNKKQVSTDLVQSSGWGKFISAYAPIIDKRDGSLVGLAGVDFSAETFLHFTKKMAWIIFSSFTFLSIFLTTTAYYLIAKRFESLKIDYLTKLNSKQYFEKQINEEIRESRVKKSQFSLLMIDIDRFKLINDSYGHMVGDLVLKAVATTLQQGTRRSDVCSRIGGDEFTVILKDITSVNDAVSVAQTIQGKLINYPILDDKDLHFTISIGIAQWVPGLEASDIMKQADIALYKAKEQGKNCVVCFTEFA</sequence>
<keyword evidence="6" id="KW-1185">Reference proteome</keyword>
<dbReference type="HOGENOM" id="CLU_715530_0_0_12"/>
<dbReference type="Gene3D" id="3.30.70.270">
    <property type="match status" value="1"/>
</dbReference>
<dbReference type="Pfam" id="PF00990">
    <property type="entry name" value="GGDEF"/>
    <property type="match status" value="1"/>
</dbReference>
<evidence type="ECO:0000256" key="2">
    <source>
        <dbReference type="ARBA" id="ARBA00034247"/>
    </source>
</evidence>
<keyword evidence="3" id="KW-0472">Membrane</keyword>
<evidence type="ECO:0000256" key="3">
    <source>
        <dbReference type="SAM" id="Phobius"/>
    </source>
</evidence>
<dbReference type="SUPFAM" id="SSF55073">
    <property type="entry name" value="Nucleotide cyclase"/>
    <property type="match status" value="1"/>
</dbReference>
<dbReference type="NCBIfam" id="TIGR00254">
    <property type="entry name" value="GGDEF"/>
    <property type="match status" value="1"/>
</dbReference>
<protein>
    <recommendedName>
        <fullName evidence="1">diguanylate cyclase</fullName>
        <ecNumber evidence="1">2.7.7.65</ecNumber>
    </recommendedName>
</protein>
<evidence type="ECO:0000256" key="1">
    <source>
        <dbReference type="ARBA" id="ARBA00012528"/>
    </source>
</evidence>